<evidence type="ECO:0000313" key="5">
    <source>
        <dbReference type="EMBL" id="NIE46482.1"/>
    </source>
</evidence>
<dbReference type="AlphaFoldDB" id="A0A6G5A647"/>
<evidence type="ECO:0000256" key="1">
    <source>
        <dbReference type="ARBA" id="ARBA00023157"/>
    </source>
</evidence>
<accession>A0A6G5A647</accession>
<keyword evidence="2" id="KW-0720">Serine protease</keyword>
<feature type="domain" description="Peptidase S1" evidence="4">
    <location>
        <begin position="37"/>
        <end position="285"/>
    </location>
</feature>
<name>A0A6G5A647_RHIMP</name>
<feature type="signal peptide" evidence="3">
    <location>
        <begin position="1"/>
        <end position="18"/>
    </location>
</feature>
<dbReference type="InterPro" id="IPR009003">
    <property type="entry name" value="Peptidase_S1_PA"/>
</dbReference>
<dbReference type="SMART" id="SM00020">
    <property type="entry name" value="Tryp_SPc"/>
    <property type="match status" value="1"/>
</dbReference>
<evidence type="ECO:0000259" key="4">
    <source>
        <dbReference type="PROSITE" id="PS50240"/>
    </source>
</evidence>
<keyword evidence="2" id="KW-0378">Hydrolase</keyword>
<evidence type="ECO:0000256" key="3">
    <source>
        <dbReference type="SAM" id="SignalP"/>
    </source>
</evidence>
<dbReference type="GO" id="GO:0006508">
    <property type="term" value="P:proteolysis"/>
    <property type="evidence" value="ECO:0007669"/>
    <property type="project" value="UniProtKB-KW"/>
</dbReference>
<keyword evidence="3" id="KW-0732">Signal</keyword>
<feature type="chain" id="PRO_5026098963" evidence="3">
    <location>
        <begin position="19"/>
        <end position="288"/>
    </location>
</feature>
<dbReference type="Gene3D" id="2.40.10.10">
    <property type="entry name" value="Trypsin-like serine proteases"/>
    <property type="match status" value="1"/>
</dbReference>
<dbReference type="Pfam" id="PF00089">
    <property type="entry name" value="Trypsin"/>
    <property type="match status" value="1"/>
</dbReference>
<reference evidence="5" key="1">
    <citation type="submission" date="2020-03" db="EMBL/GenBank/DDBJ databases">
        <title>A transcriptome and proteome of the tick Rhipicephalus microplus shaped by the genetic composition of its hosts and developmental stage.</title>
        <authorList>
            <person name="Garcia G.R."/>
            <person name="Ribeiro J.M.C."/>
            <person name="Maruyama S.R."/>
            <person name="Gardinasse L.G."/>
            <person name="Nelson K."/>
            <person name="Ferreira B.R."/>
            <person name="Andrade T.G."/>
            <person name="Santos I.K.F.M."/>
        </authorList>
    </citation>
    <scope>NUCLEOTIDE SEQUENCE</scope>
    <source>
        <strain evidence="5">NSGR</strain>
        <tissue evidence="5">Salivary glands</tissue>
    </source>
</reference>
<proteinExistence type="predicted"/>
<dbReference type="PANTHER" id="PTHR24252">
    <property type="entry name" value="ACROSIN-RELATED"/>
    <property type="match status" value="1"/>
</dbReference>
<organism evidence="5">
    <name type="scientific">Rhipicephalus microplus</name>
    <name type="common">Cattle tick</name>
    <name type="synonym">Boophilus microplus</name>
    <dbReference type="NCBI Taxonomy" id="6941"/>
    <lineage>
        <taxon>Eukaryota</taxon>
        <taxon>Metazoa</taxon>
        <taxon>Ecdysozoa</taxon>
        <taxon>Arthropoda</taxon>
        <taxon>Chelicerata</taxon>
        <taxon>Arachnida</taxon>
        <taxon>Acari</taxon>
        <taxon>Parasitiformes</taxon>
        <taxon>Ixodida</taxon>
        <taxon>Ixodoidea</taxon>
        <taxon>Ixodidae</taxon>
        <taxon>Rhipicephalinae</taxon>
        <taxon>Rhipicephalus</taxon>
        <taxon>Boophilus</taxon>
    </lineage>
</organism>
<dbReference type="PANTHER" id="PTHR24252:SF7">
    <property type="entry name" value="HYALIN"/>
    <property type="match status" value="1"/>
</dbReference>
<protein>
    <submittedName>
        <fullName evidence="5">Putative trypsin-like serine protease</fullName>
    </submittedName>
</protein>
<keyword evidence="2 5" id="KW-0645">Protease</keyword>
<dbReference type="InterPro" id="IPR001314">
    <property type="entry name" value="Peptidase_S1A"/>
</dbReference>
<sequence length="288" mass="31857">MFAVTTLLFAAITGSVACAEHRCGVRGRSCLSAQQRIVGGERADKLEFPWQISLRRMVPEINLDRGHSCGGSIINSRYVLTAAHCITGQITFPTDFFVVVGEEDITRRESTDDVIQVLKVTKHPQWDRNTLNYDYALLELSTPLDFEGRHKHLMPICLPEKDQDFEGQNCTISGWGLTRDRTEGGRVPAKLQKADVPVLKHSTCREFYAGFNRVQEDTMICAGLEEGGRSVCQGDSGGPLQCPRADGRYVLAGLTSWGIKCAAPRMPGVFARVATRLDWIRSVVGETP</sequence>
<dbReference type="PROSITE" id="PS50240">
    <property type="entry name" value="TRYPSIN_DOM"/>
    <property type="match status" value="1"/>
</dbReference>
<dbReference type="InterPro" id="IPR043504">
    <property type="entry name" value="Peptidase_S1_PA_chymotrypsin"/>
</dbReference>
<dbReference type="SUPFAM" id="SSF50494">
    <property type="entry name" value="Trypsin-like serine proteases"/>
    <property type="match status" value="1"/>
</dbReference>
<keyword evidence="1" id="KW-1015">Disulfide bond</keyword>
<dbReference type="InterPro" id="IPR033116">
    <property type="entry name" value="TRYPSIN_SER"/>
</dbReference>
<dbReference type="PROSITE" id="PS00134">
    <property type="entry name" value="TRYPSIN_HIS"/>
    <property type="match status" value="1"/>
</dbReference>
<dbReference type="OrthoDB" id="6428296at2759"/>
<dbReference type="VEuPathDB" id="VectorBase:LOC119186343"/>
<dbReference type="PRINTS" id="PR00722">
    <property type="entry name" value="CHYMOTRYPSIN"/>
</dbReference>
<dbReference type="InterPro" id="IPR018114">
    <property type="entry name" value="TRYPSIN_HIS"/>
</dbReference>
<dbReference type="FunFam" id="2.40.10.10:FF:000116">
    <property type="entry name" value="Serine protease P16"/>
    <property type="match status" value="1"/>
</dbReference>
<dbReference type="InterPro" id="IPR001254">
    <property type="entry name" value="Trypsin_dom"/>
</dbReference>
<dbReference type="EMBL" id="GIKN01004209">
    <property type="protein sequence ID" value="NIE46482.1"/>
    <property type="molecule type" value="Transcribed_RNA"/>
</dbReference>
<dbReference type="CDD" id="cd00190">
    <property type="entry name" value="Tryp_SPc"/>
    <property type="match status" value="1"/>
</dbReference>
<dbReference type="GO" id="GO:0004252">
    <property type="term" value="F:serine-type endopeptidase activity"/>
    <property type="evidence" value="ECO:0007669"/>
    <property type="project" value="InterPro"/>
</dbReference>
<evidence type="ECO:0000256" key="2">
    <source>
        <dbReference type="RuleBase" id="RU363034"/>
    </source>
</evidence>
<dbReference type="PROSITE" id="PS00135">
    <property type="entry name" value="TRYPSIN_SER"/>
    <property type="match status" value="1"/>
</dbReference>